<proteinExistence type="predicted"/>
<dbReference type="AlphaFoldDB" id="A0A2S7N0H5"/>
<evidence type="ECO:0000259" key="1">
    <source>
        <dbReference type="Pfam" id="PF14417"/>
    </source>
</evidence>
<feature type="domain" description="MEDS" evidence="1">
    <location>
        <begin position="41"/>
        <end position="193"/>
    </location>
</feature>
<sequence>MNPCNGQSTVPFKRKQLKGNECMDTKIIKVIKGLNKGDCKHICYIYNNRGGYLENLFSFILTRINDGDHVLLVENDRNILTINKRLQNELSRNQLDKVHYINNFNFYFSNETFHPQTVSSHFLHYIQPFIENNVSFRTWGHIEWRDDKDIERDIEKYEREVDQITKDKCIISVCAYPAAQTSDSLRKRLENCHEVVLKD</sequence>
<protein>
    <submittedName>
        <fullName evidence="2">3-ketoacyl-ACP reductase</fullName>
    </submittedName>
</protein>
<accession>A0A2S7N0H5</accession>
<keyword evidence="3" id="KW-1185">Reference proteome</keyword>
<organism evidence="2 3">
    <name type="scientific">Pradoshia eiseniae</name>
    <dbReference type="NCBI Taxonomy" id="2064768"/>
    <lineage>
        <taxon>Bacteria</taxon>
        <taxon>Bacillati</taxon>
        <taxon>Bacillota</taxon>
        <taxon>Bacilli</taxon>
        <taxon>Bacillales</taxon>
        <taxon>Bacillaceae</taxon>
        <taxon>Pradoshia</taxon>
    </lineage>
</organism>
<evidence type="ECO:0000313" key="3">
    <source>
        <dbReference type="Proteomes" id="UP000239663"/>
    </source>
</evidence>
<dbReference type="Pfam" id="PF14417">
    <property type="entry name" value="MEDS"/>
    <property type="match status" value="1"/>
</dbReference>
<reference evidence="2 3" key="1">
    <citation type="submission" date="2017-12" db="EMBL/GenBank/DDBJ databases">
        <title>Taxonomic description and draft genome of Pradoshia cofamensis Gen. nov., sp. nov., a thermotolerant bacillale isolated from anterior gut of earthworm Eisenia fetida.</title>
        <authorList>
            <person name="Saha T."/>
            <person name="Chakraborty R."/>
        </authorList>
    </citation>
    <scope>NUCLEOTIDE SEQUENCE [LARGE SCALE GENOMIC DNA]</scope>
    <source>
        <strain evidence="2 3">EAG3</strain>
    </source>
</reference>
<evidence type="ECO:0000313" key="2">
    <source>
        <dbReference type="EMBL" id="PQD95513.1"/>
    </source>
</evidence>
<gene>
    <name evidence="2" type="ORF">CYL18_09530</name>
</gene>
<dbReference type="InterPro" id="IPR025847">
    <property type="entry name" value="MEDS_domain"/>
</dbReference>
<dbReference type="EMBL" id="PKOZ01000004">
    <property type="protein sequence ID" value="PQD95513.1"/>
    <property type="molecule type" value="Genomic_DNA"/>
</dbReference>
<comment type="caution">
    <text evidence="2">The sequence shown here is derived from an EMBL/GenBank/DDBJ whole genome shotgun (WGS) entry which is preliminary data.</text>
</comment>
<dbReference type="Proteomes" id="UP000239663">
    <property type="component" value="Unassembled WGS sequence"/>
</dbReference>
<name>A0A2S7N0H5_9BACI</name>